<name>A0A538SYG6_UNCEI</name>
<evidence type="ECO:0000313" key="1">
    <source>
        <dbReference type="EMBL" id="TMQ56437.1"/>
    </source>
</evidence>
<protein>
    <submittedName>
        <fullName evidence="1">GWxTD domain-containing protein</fullName>
    </submittedName>
</protein>
<dbReference type="InterPro" id="IPR011990">
    <property type="entry name" value="TPR-like_helical_dom_sf"/>
</dbReference>
<dbReference type="NCBIfam" id="TIGR04514">
    <property type="entry name" value="GWxTD_dom"/>
    <property type="match status" value="1"/>
</dbReference>
<dbReference type="SUPFAM" id="SSF48452">
    <property type="entry name" value="TPR-like"/>
    <property type="match status" value="1"/>
</dbReference>
<dbReference type="Proteomes" id="UP000317716">
    <property type="component" value="Unassembled WGS sequence"/>
</dbReference>
<accession>A0A538SYG6</accession>
<evidence type="ECO:0000313" key="2">
    <source>
        <dbReference type="Proteomes" id="UP000317716"/>
    </source>
</evidence>
<comment type="caution">
    <text evidence="1">The sequence shown here is derived from an EMBL/GenBank/DDBJ whole genome shotgun (WGS) entry which is preliminary data.</text>
</comment>
<dbReference type="Gene3D" id="1.25.40.10">
    <property type="entry name" value="Tetratricopeptide repeat domain"/>
    <property type="match status" value="1"/>
</dbReference>
<reference evidence="1 2" key="1">
    <citation type="journal article" date="2019" name="Nat. Microbiol.">
        <title>Mediterranean grassland soil C-N compound turnover is dependent on rainfall and depth, and is mediated by genomically divergent microorganisms.</title>
        <authorList>
            <person name="Diamond S."/>
            <person name="Andeer P.F."/>
            <person name="Li Z."/>
            <person name="Crits-Christoph A."/>
            <person name="Burstein D."/>
            <person name="Anantharaman K."/>
            <person name="Lane K.R."/>
            <person name="Thomas B.C."/>
            <person name="Pan C."/>
            <person name="Northen T.R."/>
            <person name="Banfield J.F."/>
        </authorList>
    </citation>
    <scope>NUCLEOTIDE SEQUENCE [LARGE SCALE GENOMIC DNA]</scope>
    <source>
        <strain evidence="1">WS_2</strain>
    </source>
</reference>
<dbReference type="InterPro" id="IPR030959">
    <property type="entry name" value="GWxTD_dom"/>
</dbReference>
<proteinExistence type="predicted"/>
<sequence>MYFASSFKAHAGVKPSRLRCARSLFDRLRDRADPNAPPAAGVDRLHGHADNLRVSVTCIRMGAARALATLPPALTLCAILAVASGSGPGAADAHTRAERAEGLYQQALGHLRENTVDTRRVAIDELEQATLLTANNPEYELTLARTYYQCGFVRLARERFTRVTRLAPADADARYGLGQVWRRDWLKYLEKASLERAAASLRAAVALRPSYCDAWLLLVPLLVEQGSFEAAATAAWHARLADPQRPEALIADAYTSYRVGRVQHADSAFAAGIPRLRRSVRERFDDIGPVATERDTFVLHRLPPAAQADFIRAFWKDNDPDLASPENEAQLEYWSRVSHAFFLYYDPKRREWDERGEVYVRYGPPAWADYNPVNEPLVSRSTFGGITFSSSIPANILAWDYPQLGMRVIMHDRLLSEYYQLPVSMDQSMDPVPDPDVLDHLQDVVVTRSGRGVFPALPPGVKSRPVDGAVARFEGAAGPRLLATFEAEGPPDDSLWAEYVVLDSTRHEIERQGRALEPSACDPTGAQVADFAGQYPPGEYRVGITVRDRRGRRGLYRARVSLSRSGTELSLSDVVIPCGLPIETATGDAPTVRLEPNPNARVHGSDPLTAYFEIYHLQTDGDGRARFEYVYTVRSAQRDRRIWIQRAIQPHTKPPTISASRAEEQSGPLRRQFVRVPIQSLPAGLYKIEIVVRDLLADREARAEAQFVRLADVPGN</sequence>
<dbReference type="EMBL" id="VBOS01000173">
    <property type="protein sequence ID" value="TMQ56437.1"/>
    <property type="molecule type" value="Genomic_DNA"/>
</dbReference>
<dbReference type="AlphaFoldDB" id="A0A538SYG6"/>
<organism evidence="1 2">
    <name type="scientific">Eiseniibacteriota bacterium</name>
    <dbReference type="NCBI Taxonomy" id="2212470"/>
    <lineage>
        <taxon>Bacteria</taxon>
        <taxon>Candidatus Eiseniibacteriota</taxon>
    </lineage>
</organism>
<gene>
    <name evidence="1" type="ORF">E6K72_05195</name>
</gene>